<protein>
    <recommendedName>
        <fullName evidence="2">Mitochondria-eating protein C-terminal domain-containing protein</fullName>
    </recommendedName>
</protein>
<dbReference type="InterPro" id="IPR031981">
    <property type="entry name" value="MIEAP_C"/>
</dbReference>
<dbReference type="AlphaFoldDB" id="A0A210QR04"/>
<reference evidence="3 4" key="1">
    <citation type="journal article" date="2017" name="Nat. Ecol. Evol.">
        <title>Scallop genome provides insights into evolution of bilaterian karyotype and development.</title>
        <authorList>
            <person name="Wang S."/>
            <person name="Zhang J."/>
            <person name="Jiao W."/>
            <person name="Li J."/>
            <person name="Xun X."/>
            <person name="Sun Y."/>
            <person name="Guo X."/>
            <person name="Huan P."/>
            <person name="Dong B."/>
            <person name="Zhang L."/>
            <person name="Hu X."/>
            <person name="Sun X."/>
            <person name="Wang J."/>
            <person name="Zhao C."/>
            <person name="Wang Y."/>
            <person name="Wang D."/>
            <person name="Huang X."/>
            <person name="Wang R."/>
            <person name="Lv J."/>
            <person name="Li Y."/>
            <person name="Zhang Z."/>
            <person name="Liu B."/>
            <person name="Lu W."/>
            <person name="Hui Y."/>
            <person name="Liang J."/>
            <person name="Zhou Z."/>
            <person name="Hou R."/>
            <person name="Li X."/>
            <person name="Liu Y."/>
            <person name="Li H."/>
            <person name="Ning X."/>
            <person name="Lin Y."/>
            <person name="Zhao L."/>
            <person name="Xing Q."/>
            <person name="Dou J."/>
            <person name="Li Y."/>
            <person name="Mao J."/>
            <person name="Guo H."/>
            <person name="Dou H."/>
            <person name="Li T."/>
            <person name="Mu C."/>
            <person name="Jiang W."/>
            <person name="Fu Q."/>
            <person name="Fu X."/>
            <person name="Miao Y."/>
            <person name="Liu J."/>
            <person name="Yu Q."/>
            <person name="Li R."/>
            <person name="Liao H."/>
            <person name="Li X."/>
            <person name="Kong Y."/>
            <person name="Jiang Z."/>
            <person name="Chourrout D."/>
            <person name="Li R."/>
            <person name="Bao Z."/>
        </authorList>
    </citation>
    <scope>NUCLEOTIDE SEQUENCE [LARGE SCALE GENOMIC DNA]</scope>
    <source>
        <strain evidence="3 4">PY_sf001</strain>
    </source>
</reference>
<proteinExistence type="predicted"/>
<dbReference type="Proteomes" id="UP000242188">
    <property type="component" value="Unassembled WGS sequence"/>
</dbReference>
<name>A0A210QR04_MIZYE</name>
<dbReference type="EMBL" id="NEDP02002316">
    <property type="protein sequence ID" value="OWF51180.1"/>
    <property type="molecule type" value="Genomic_DNA"/>
</dbReference>
<feature type="domain" description="Mitochondria-eating protein C-terminal" evidence="2">
    <location>
        <begin position="158"/>
        <end position="366"/>
    </location>
</feature>
<feature type="compositionally biased region" description="Polar residues" evidence="1">
    <location>
        <begin position="27"/>
        <end position="36"/>
    </location>
</feature>
<sequence>MGNMAGKNDTVVVKDNDIRRPTRDSFDSVSMDTTEQQPEENHFGENAAGCGKSKKKKDNRKNRQRQNLKHLQEENQNFQDENASLNQELSNVRRELTDCRKQHGQELIEVHRQLTDCRQQCEQLKDKNEAMLQRYSEVVSNQMKNNPSIQDINYQDKPRQIAEAFRGELYSRKWCDAFDVVDIGVTSERDQLEILRDLCRDSFLICTYVLIGQAENLKHALDPTAMEGDSSNYSNCSVCPLASVLNKLPEVIRDEFIQNSRQSKVLEKILQEQCSDVYATKKLTTTYGEGIVSQLEPYISSCIQICWDMLLQKPPMFLDFNMTRGCKINPEVCDFYANQGSVVEFVVWPVLYRHFGGPVLNKGIVQASSTNKS</sequence>
<feature type="region of interest" description="Disordered" evidence="1">
    <location>
        <begin position="1"/>
        <end position="64"/>
    </location>
</feature>
<keyword evidence="4" id="KW-1185">Reference proteome</keyword>
<accession>A0A210QR04</accession>
<gene>
    <name evidence="3" type="ORF">KP79_PYT12310</name>
</gene>
<dbReference type="Pfam" id="PF16026">
    <property type="entry name" value="MIEAP"/>
    <property type="match status" value="1"/>
</dbReference>
<evidence type="ECO:0000313" key="3">
    <source>
        <dbReference type="EMBL" id="OWF51180.1"/>
    </source>
</evidence>
<organism evidence="3 4">
    <name type="scientific">Mizuhopecten yessoensis</name>
    <name type="common">Japanese scallop</name>
    <name type="synonym">Patinopecten yessoensis</name>
    <dbReference type="NCBI Taxonomy" id="6573"/>
    <lineage>
        <taxon>Eukaryota</taxon>
        <taxon>Metazoa</taxon>
        <taxon>Spiralia</taxon>
        <taxon>Lophotrochozoa</taxon>
        <taxon>Mollusca</taxon>
        <taxon>Bivalvia</taxon>
        <taxon>Autobranchia</taxon>
        <taxon>Pteriomorphia</taxon>
        <taxon>Pectinida</taxon>
        <taxon>Pectinoidea</taxon>
        <taxon>Pectinidae</taxon>
        <taxon>Mizuhopecten</taxon>
    </lineage>
</organism>
<dbReference type="STRING" id="6573.A0A210QR04"/>
<feature type="compositionally biased region" description="Basic residues" evidence="1">
    <location>
        <begin position="52"/>
        <end position="64"/>
    </location>
</feature>
<evidence type="ECO:0000313" key="4">
    <source>
        <dbReference type="Proteomes" id="UP000242188"/>
    </source>
</evidence>
<comment type="caution">
    <text evidence="3">The sequence shown here is derived from an EMBL/GenBank/DDBJ whole genome shotgun (WGS) entry which is preliminary data.</text>
</comment>
<evidence type="ECO:0000259" key="2">
    <source>
        <dbReference type="Pfam" id="PF16026"/>
    </source>
</evidence>
<evidence type="ECO:0000256" key="1">
    <source>
        <dbReference type="SAM" id="MobiDB-lite"/>
    </source>
</evidence>
<feature type="compositionally biased region" description="Basic and acidic residues" evidence="1">
    <location>
        <begin position="12"/>
        <end position="26"/>
    </location>
</feature>
<dbReference type="OrthoDB" id="10563475at2759"/>